<dbReference type="Proteomes" id="UP000008022">
    <property type="component" value="Unassembled WGS sequence"/>
</dbReference>
<feature type="transmembrane region" description="Helical" evidence="1">
    <location>
        <begin position="61"/>
        <end position="80"/>
    </location>
</feature>
<name>A0A0E0QW08_ORYRU</name>
<evidence type="ECO:0000313" key="3">
    <source>
        <dbReference type="Proteomes" id="UP000008022"/>
    </source>
</evidence>
<dbReference type="EnsemblPlants" id="ORUFI10G01640.1">
    <property type="protein sequence ID" value="ORUFI10G01640.1"/>
    <property type="gene ID" value="ORUFI10G01640"/>
</dbReference>
<keyword evidence="1" id="KW-0812">Transmembrane</keyword>
<reference evidence="2" key="2">
    <citation type="submission" date="2015-06" db="UniProtKB">
        <authorList>
            <consortium name="EnsemblPlants"/>
        </authorList>
    </citation>
    <scope>IDENTIFICATION</scope>
</reference>
<organism evidence="2 3">
    <name type="scientific">Oryza rufipogon</name>
    <name type="common">Brownbeard rice</name>
    <name type="synonym">Asian wild rice</name>
    <dbReference type="NCBI Taxonomy" id="4529"/>
    <lineage>
        <taxon>Eukaryota</taxon>
        <taxon>Viridiplantae</taxon>
        <taxon>Streptophyta</taxon>
        <taxon>Embryophyta</taxon>
        <taxon>Tracheophyta</taxon>
        <taxon>Spermatophyta</taxon>
        <taxon>Magnoliopsida</taxon>
        <taxon>Liliopsida</taxon>
        <taxon>Poales</taxon>
        <taxon>Poaceae</taxon>
        <taxon>BOP clade</taxon>
        <taxon>Oryzoideae</taxon>
        <taxon>Oryzeae</taxon>
        <taxon>Oryzinae</taxon>
        <taxon>Oryza</taxon>
    </lineage>
</organism>
<accession>A0A0E0QW08</accession>
<keyword evidence="3" id="KW-1185">Reference proteome</keyword>
<keyword evidence="1" id="KW-0472">Membrane</keyword>
<evidence type="ECO:0000313" key="2">
    <source>
        <dbReference type="EnsemblPlants" id="ORUFI10G01640.1"/>
    </source>
</evidence>
<sequence length="98" mass="11100">MWMDSDHIGGHNFLLDGWPVVRCWRGGCASKVCCWGWLLFPTGELDTRGSLAHSVRQRRHLLALLSLWGIVVKTMAWIPWTGCGGTFSVVSFLKEHFL</sequence>
<proteinExistence type="predicted"/>
<reference evidence="3" key="1">
    <citation type="submission" date="2013-06" db="EMBL/GenBank/DDBJ databases">
        <authorList>
            <person name="Zhao Q."/>
        </authorList>
    </citation>
    <scope>NUCLEOTIDE SEQUENCE</scope>
    <source>
        <strain evidence="3">cv. W1943</strain>
    </source>
</reference>
<dbReference type="AlphaFoldDB" id="A0A0E0QW08"/>
<keyword evidence="1" id="KW-1133">Transmembrane helix</keyword>
<dbReference type="HOGENOM" id="CLU_182554_0_0_1"/>
<protein>
    <submittedName>
        <fullName evidence="2">Uncharacterized protein</fullName>
    </submittedName>
</protein>
<dbReference type="Gramene" id="ORUFI10G01640.1">
    <property type="protein sequence ID" value="ORUFI10G01640.1"/>
    <property type="gene ID" value="ORUFI10G01640"/>
</dbReference>
<evidence type="ECO:0000256" key="1">
    <source>
        <dbReference type="SAM" id="Phobius"/>
    </source>
</evidence>